<keyword evidence="1" id="KW-0812">Transmembrane</keyword>
<dbReference type="RefSeq" id="WP_250913288.1">
    <property type="nucleotide sequence ID" value="NZ_JAMXLX010000003.1"/>
</dbReference>
<gene>
    <name evidence="2" type="ORF">NBH21_13050</name>
</gene>
<name>A0AAJ1BWS7_9HYPH</name>
<accession>A0AAJ1BWS7</accession>
<keyword evidence="1" id="KW-1133">Transmembrane helix</keyword>
<keyword evidence="1" id="KW-0472">Membrane</keyword>
<protein>
    <submittedName>
        <fullName evidence="2">Uncharacterized protein</fullName>
    </submittedName>
</protein>
<feature type="transmembrane region" description="Helical" evidence="1">
    <location>
        <begin position="40"/>
        <end position="61"/>
    </location>
</feature>
<proteinExistence type="predicted"/>
<sequence>MERPVFYQGGGFTVSETLLRTPRKTYALGQIEYVSVQRPLVFFVGLPAAGLIGFSIGFWRYLLAAEAVTLTGLSVAAIIVSLRFGVLRVHSMALRDDDVAMNFGPIGRLRAVRAAVEQAMAFRDHREDAR</sequence>
<evidence type="ECO:0000313" key="2">
    <source>
        <dbReference type="EMBL" id="MCO5957704.1"/>
    </source>
</evidence>
<dbReference type="AlphaFoldDB" id="A0AAJ1BWS7"/>
<feature type="transmembrane region" description="Helical" evidence="1">
    <location>
        <begin position="67"/>
        <end position="86"/>
    </location>
</feature>
<evidence type="ECO:0000313" key="3">
    <source>
        <dbReference type="Proteomes" id="UP001155380"/>
    </source>
</evidence>
<evidence type="ECO:0000256" key="1">
    <source>
        <dbReference type="SAM" id="Phobius"/>
    </source>
</evidence>
<comment type="caution">
    <text evidence="2">The sequence shown here is derived from an EMBL/GenBank/DDBJ whole genome shotgun (WGS) entry which is preliminary data.</text>
</comment>
<reference evidence="2" key="1">
    <citation type="submission" date="2022-06" db="EMBL/GenBank/DDBJ databases">
        <authorList>
            <person name="Sun Q."/>
        </authorList>
    </citation>
    <scope>NUCLEOTIDE SEQUENCE</scope>
    <source>
        <strain evidence="2">S101</strain>
    </source>
</reference>
<dbReference type="EMBL" id="JAMXLX010000003">
    <property type="protein sequence ID" value="MCO5957704.1"/>
    <property type="molecule type" value="Genomic_DNA"/>
</dbReference>
<dbReference type="Proteomes" id="UP001155380">
    <property type="component" value="Unassembled WGS sequence"/>
</dbReference>
<organism evidence="2 3">
    <name type="scientific">Ciceribacter sichuanensis</name>
    <dbReference type="NCBI Taxonomy" id="2949647"/>
    <lineage>
        <taxon>Bacteria</taxon>
        <taxon>Pseudomonadati</taxon>
        <taxon>Pseudomonadota</taxon>
        <taxon>Alphaproteobacteria</taxon>
        <taxon>Hyphomicrobiales</taxon>
        <taxon>Rhizobiaceae</taxon>
        <taxon>Ciceribacter</taxon>
    </lineage>
</organism>